<accession>A0A8S5M757</accession>
<organism evidence="1">
    <name type="scientific">Siphoviridae sp. ctHDv29</name>
    <dbReference type="NCBI Taxonomy" id="2826228"/>
    <lineage>
        <taxon>Viruses</taxon>
        <taxon>Duplodnaviria</taxon>
        <taxon>Heunggongvirae</taxon>
        <taxon>Uroviricota</taxon>
        <taxon>Caudoviricetes</taxon>
    </lineage>
</organism>
<sequence>MTYTDRAKKMRPYIEQAANALDDKTVSLAPELLGTLTGGGSLVKAGTRINWHGKIKKAAVDLWDTEQNTPDKAPTLWEDVQYRDGYRIIPEVITSTLAFAKGEKGWWGDKLYESLMDGNVFTPTVAPTVWQKV</sequence>
<name>A0A8S5M757_9CAUD</name>
<dbReference type="EMBL" id="BK014836">
    <property type="protein sequence ID" value="DAD77935.1"/>
    <property type="molecule type" value="Genomic_DNA"/>
</dbReference>
<reference evidence="1" key="1">
    <citation type="journal article" date="2021" name="Proc. Natl. Acad. Sci. U.S.A.">
        <title>A Catalog of Tens of Thousands of Viruses from Human Metagenomes Reveals Hidden Associations with Chronic Diseases.</title>
        <authorList>
            <person name="Tisza M.J."/>
            <person name="Buck C.B."/>
        </authorList>
    </citation>
    <scope>NUCLEOTIDE SEQUENCE</scope>
    <source>
        <strain evidence="1">CtHDv29</strain>
    </source>
</reference>
<proteinExistence type="predicted"/>
<protein>
    <submittedName>
        <fullName evidence="1">Uncharacterized protein</fullName>
    </submittedName>
</protein>
<evidence type="ECO:0000313" key="1">
    <source>
        <dbReference type="EMBL" id="DAD77935.1"/>
    </source>
</evidence>